<dbReference type="InterPro" id="IPR007554">
    <property type="entry name" value="Glycerophosphate_synth"/>
</dbReference>
<comment type="caution">
    <text evidence="1">The sequence shown here is derived from an EMBL/GenBank/DDBJ whole genome shotgun (WGS) entry which is preliminary data.</text>
</comment>
<dbReference type="GO" id="GO:0016020">
    <property type="term" value="C:membrane"/>
    <property type="evidence" value="ECO:0007669"/>
    <property type="project" value="InterPro"/>
</dbReference>
<evidence type="ECO:0008006" key="3">
    <source>
        <dbReference type="Google" id="ProtNLM"/>
    </source>
</evidence>
<name>A0A3D8IP29_9HELI</name>
<reference evidence="1 2" key="1">
    <citation type="submission" date="2018-04" db="EMBL/GenBank/DDBJ databases">
        <title>Novel Campyloabacter and Helicobacter Species and Strains.</title>
        <authorList>
            <person name="Mannion A.J."/>
            <person name="Shen Z."/>
            <person name="Fox J.G."/>
        </authorList>
    </citation>
    <scope>NUCLEOTIDE SEQUENCE [LARGE SCALE GENOMIC DNA]</scope>
    <source>
        <strain evidence="1 2">MIT 12-6600</strain>
    </source>
</reference>
<gene>
    <name evidence="1" type="ORF">CQA54_06750</name>
</gene>
<dbReference type="EMBL" id="NXLT01000005">
    <property type="protein sequence ID" value="RDU66675.1"/>
    <property type="molecule type" value="Genomic_DNA"/>
</dbReference>
<protein>
    <recommendedName>
        <fullName evidence="3">CDP-glycerol--glycerophosphate glycerophosphotransferase</fullName>
    </recommendedName>
</protein>
<evidence type="ECO:0000313" key="1">
    <source>
        <dbReference type="EMBL" id="RDU66675.1"/>
    </source>
</evidence>
<dbReference type="Proteomes" id="UP000256514">
    <property type="component" value="Unassembled WGS sequence"/>
</dbReference>
<dbReference type="OrthoDB" id="9780552at2"/>
<dbReference type="AlphaFoldDB" id="A0A3D8IP29"/>
<dbReference type="GO" id="GO:0047355">
    <property type="term" value="F:CDP-glycerol glycerophosphotransferase activity"/>
    <property type="evidence" value="ECO:0007669"/>
    <property type="project" value="InterPro"/>
</dbReference>
<sequence>MTYRAFGLDYFDSVLVANEIQKDFVREVEEAHAVKKKYIGVVGSTYLDELSNLRDTALHNESSLDHKIHLFDKLSNISSHNKPVILVSPSWGKETILSKYGLRLLEPLAKAGFVLIVRPHPQSLIGEAESKNIKNIQENLAKYENVVWDIGTPNVYAFTKADMMISDFSSVIFDFVCLEGKPVLTLDFEFDTAGYDLSDIDMKKFYTFNALKRIGGKLQEENFSNLTTIIAEILESTKTQEVKKCKEELWRYPHHAGFKATQELLKIERELLEHSLKAYMPQISRIRDLDSMLAYLSSNDTKDKQ</sequence>
<dbReference type="Pfam" id="PF04464">
    <property type="entry name" value="Glyphos_transf"/>
    <property type="match status" value="1"/>
</dbReference>
<proteinExistence type="predicted"/>
<keyword evidence="2" id="KW-1185">Reference proteome</keyword>
<dbReference type="Gene3D" id="3.40.50.12580">
    <property type="match status" value="1"/>
</dbReference>
<evidence type="ECO:0000313" key="2">
    <source>
        <dbReference type="Proteomes" id="UP000256514"/>
    </source>
</evidence>
<organism evidence="1 2">
    <name type="scientific">Helicobacter equorum</name>
    <dbReference type="NCBI Taxonomy" id="361872"/>
    <lineage>
        <taxon>Bacteria</taxon>
        <taxon>Pseudomonadati</taxon>
        <taxon>Campylobacterota</taxon>
        <taxon>Epsilonproteobacteria</taxon>
        <taxon>Campylobacterales</taxon>
        <taxon>Helicobacteraceae</taxon>
        <taxon>Helicobacter</taxon>
    </lineage>
</organism>
<accession>A0A3D8IP29</accession>
<dbReference type="InterPro" id="IPR043148">
    <property type="entry name" value="TagF_C"/>
</dbReference>